<dbReference type="SUPFAM" id="SSF47928">
    <property type="entry name" value="N-terminal domain of the delta subunit of the F1F0-ATP synthase"/>
    <property type="match status" value="1"/>
</dbReference>
<dbReference type="Gene3D" id="1.10.520.20">
    <property type="entry name" value="N-terminal domain of the delta subunit of the F1F0-ATP synthase"/>
    <property type="match status" value="1"/>
</dbReference>
<sequence>MAELVAKTYSQALFEVGLDNDSLDLYLEELKAIDGLMKEYPDFYEILKSPKINTDEKKKVVDEVFKGKACTEISNFMKILLDKRRIKDLFSIVKEFENLIYDHKGIVKATAITTTELGGKEKAALVDRLKVMTGKEIDLVNEVDESVLGGVMIKLGDKVIDGTLRGKLNKIQTSLKEIIV</sequence>
<evidence type="ECO:0000256" key="6">
    <source>
        <dbReference type="ARBA" id="ARBA00023196"/>
    </source>
</evidence>
<dbReference type="InterPro" id="IPR026015">
    <property type="entry name" value="ATP_synth_OSCP/delta_N_sf"/>
</dbReference>
<keyword evidence="6 8" id="KW-0139">CF(1)</keyword>
<keyword evidence="8" id="KW-1003">Cell membrane</keyword>
<dbReference type="InterPro" id="IPR020781">
    <property type="entry name" value="ATPase_OSCP/d_CS"/>
</dbReference>
<accession>A0A1M6LTP6</accession>
<gene>
    <name evidence="8" type="primary">atpH</name>
    <name evidence="9" type="ORF">SAMN02745751_03270</name>
</gene>
<dbReference type="RefSeq" id="WP_073050633.1">
    <property type="nucleotide sequence ID" value="NZ_FQZL01000034.1"/>
</dbReference>
<dbReference type="GO" id="GO:0045259">
    <property type="term" value="C:proton-transporting ATP synthase complex"/>
    <property type="evidence" value="ECO:0007669"/>
    <property type="project" value="UniProtKB-KW"/>
</dbReference>
<name>A0A1M6LTP6_9FIRM</name>
<dbReference type="NCBIfam" id="TIGR01145">
    <property type="entry name" value="ATP_synt_delta"/>
    <property type="match status" value="1"/>
</dbReference>
<dbReference type="AlphaFoldDB" id="A0A1M6LTP6"/>
<dbReference type="GO" id="GO:0046933">
    <property type="term" value="F:proton-transporting ATP synthase activity, rotational mechanism"/>
    <property type="evidence" value="ECO:0007669"/>
    <property type="project" value="UniProtKB-UniRule"/>
</dbReference>
<dbReference type="STRING" id="1121476.SAMN02745751_03270"/>
<keyword evidence="2 8" id="KW-0813">Transport</keyword>
<proteinExistence type="inferred from homology"/>
<dbReference type="Proteomes" id="UP000184052">
    <property type="component" value="Unassembled WGS sequence"/>
</dbReference>
<evidence type="ECO:0000313" key="10">
    <source>
        <dbReference type="Proteomes" id="UP000184052"/>
    </source>
</evidence>
<keyword evidence="4 8" id="KW-0406">Ion transport</keyword>
<dbReference type="OrthoDB" id="9802471at2"/>
<dbReference type="PROSITE" id="PS00389">
    <property type="entry name" value="ATPASE_DELTA"/>
    <property type="match status" value="1"/>
</dbReference>
<dbReference type="Pfam" id="PF00213">
    <property type="entry name" value="OSCP"/>
    <property type="match status" value="1"/>
</dbReference>
<dbReference type="EMBL" id="FQZL01000034">
    <property type="protein sequence ID" value="SHJ74486.1"/>
    <property type="molecule type" value="Genomic_DNA"/>
</dbReference>
<comment type="function">
    <text evidence="8">This protein is part of the stalk that links CF(0) to CF(1). It either transmits conformational changes from CF(0) to CF(1) or is implicated in proton conduction.</text>
</comment>
<keyword evidence="3 8" id="KW-0375">Hydrogen ion transport</keyword>
<keyword evidence="10" id="KW-1185">Reference proteome</keyword>
<comment type="function">
    <text evidence="8">F(1)F(0) ATP synthase produces ATP from ADP in the presence of a proton or sodium gradient. F-type ATPases consist of two structural domains, F(1) containing the extramembraneous catalytic core and F(0) containing the membrane proton channel, linked together by a central stalk and a peripheral stalk. During catalysis, ATP synthesis in the catalytic domain of F(1) is coupled via a rotary mechanism of the central stalk subunits to proton translocation.</text>
</comment>
<evidence type="ECO:0000256" key="3">
    <source>
        <dbReference type="ARBA" id="ARBA00022781"/>
    </source>
</evidence>
<comment type="subcellular location">
    <subcellularLocation>
        <location evidence="8">Cell membrane</location>
        <topology evidence="8">Peripheral membrane protein</topology>
    </subcellularLocation>
    <subcellularLocation>
        <location evidence="1">Membrane</location>
    </subcellularLocation>
</comment>
<keyword evidence="7 8" id="KW-0066">ATP synthesis</keyword>
<dbReference type="InterPro" id="IPR000711">
    <property type="entry name" value="ATPase_OSCP/dsu"/>
</dbReference>
<evidence type="ECO:0000256" key="7">
    <source>
        <dbReference type="ARBA" id="ARBA00023310"/>
    </source>
</evidence>
<evidence type="ECO:0000256" key="4">
    <source>
        <dbReference type="ARBA" id="ARBA00023065"/>
    </source>
</evidence>
<evidence type="ECO:0000256" key="5">
    <source>
        <dbReference type="ARBA" id="ARBA00023136"/>
    </source>
</evidence>
<dbReference type="PANTHER" id="PTHR11910">
    <property type="entry name" value="ATP SYNTHASE DELTA CHAIN"/>
    <property type="match status" value="1"/>
</dbReference>
<dbReference type="NCBIfam" id="NF004403">
    <property type="entry name" value="PRK05758.2-4"/>
    <property type="match status" value="1"/>
</dbReference>
<organism evidence="9 10">
    <name type="scientific">Dethiosulfatibacter aminovorans DSM 17477</name>
    <dbReference type="NCBI Taxonomy" id="1121476"/>
    <lineage>
        <taxon>Bacteria</taxon>
        <taxon>Bacillati</taxon>
        <taxon>Bacillota</taxon>
        <taxon>Tissierellia</taxon>
        <taxon>Dethiosulfatibacter</taxon>
    </lineage>
</organism>
<dbReference type="GO" id="GO:0005886">
    <property type="term" value="C:plasma membrane"/>
    <property type="evidence" value="ECO:0007669"/>
    <property type="project" value="UniProtKB-SubCell"/>
</dbReference>
<reference evidence="9 10" key="1">
    <citation type="submission" date="2016-11" db="EMBL/GenBank/DDBJ databases">
        <authorList>
            <person name="Jaros S."/>
            <person name="Januszkiewicz K."/>
            <person name="Wedrychowicz H."/>
        </authorList>
    </citation>
    <scope>NUCLEOTIDE SEQUENCE [LARGE SCALE GENOMIC DNA]</scope>
    <source>
        <strain evidence="9 10">DSM 17477</strain>
    </source>
</reference>
<protein>
    <recommendedName>
        <fullName evidence="8">ATP synthase subunit delta</fullName>
    </recommendedName>
    <alternativeName>
        <fullName evidence="8">ATP synthase F(1) sector subunit delta</fullName>
    </alternativeName>
    <alternativeName>
        <fullName evidence="8">F-type ATPase subunit delta</fullName>
        <shortName evidence="8">F-ATPase subunit delta</shortName>
    </alternativeName>
</protein>
<dbReference type="HAMAP" id="MF_01416">
    <property type="entry name" value="ATP_synth_delta_bact"/>
    <property type="match status" value="1"/>
</dbReference>
<evidence type="ECO:0000256" key="2">
    <source>
        <dbReference type="ARBA" id="ARBA00022448"/>
    </source>
</evidence>
<keyword evidence="5 8" id="KW-0472">Membrane</keyword>
<evidence type="ECO:0000256" key="1">
    <source>
        <dbReference type="ARBA" id="ARBA00004370"/>
    </source>
</evidence>
<evidence type="ECO:0000313" key="9">
    <source>
        <dbReference type="EMBL" id="SHJ74486.1"/>
    </source>
</evidence>
<evidence type="ECO:0000256" key="8">
    <source>
        <dbReference type="HAMAP-Rule" id="MF_01416"/>
    </source>
</evidence>
<dbReference type="PRINTS" id="PR00125">
    <property type="entry name" value="ATPASEDELTA"/>
</dbReference>
<comment type="similarity">
    <text evidence="8">Belongs to the ATPase delta chain family.</text>
</comment>